<dbReference type="EMBL" id="CP009245">
    <property type="protein sequence ID" value="APT84117.1"/>
    <property type="molecule type" value="Genomic_DNA"/>
</dbReference>
<dbReference type="InterPro" id="IPR001367">
    <property type="entry name" value="Fe_dep_repressor"/>
</dbReference>
<dbReference type="GO" id="GO:0046983">
    <property type="term" value="F:protein dimerization activity"/>
    <property type="evidence" value="ECO:0007669"/>
    <property type="project" value="InterPro"/>
</dbReference>
<dbReference type="Pfam" id="PF02742">
    <property type="entry name" value="Fe_dep_repr_C"/>
    <property type="match status" value="1"/>
</dbReference>
<comment type="subunit">
    <text evidence="3">Homodimer.</text>
</comment>
<dbReference type="PANTHER" id="PTHR33238">
    <property type="entry name" value="IRON (METAL) DEPENDENT REPRESSOR, DTXR FAMILY"/>
    <property type="match status" value="1"/>
</dbReference>
<evidence type="ECO:0000313" key="17">
    <source>
        <dbReference type="EMBL" id="APT84117.1"/>
    </source>
</evidence>
<dbReference type="PANTHER" id="PTHR33238:SF11">
    <property type="entry name" value="TRANSCRIPTIONAL REGULATOR MNTR"/>
    <property type="match status" value="1"/>
</dbReference>
<reference evidence="17 18" key="1">
    <citation type="submission" date="2014-08" db="EMBL/GenBank/DDBJ databases">
        <title>Complete genome sequence of Corynebacterium aquilae S-613T(T) (=DSM 44791(T)), isolated from the choana of a healthy golden eagle.</title>
        <authorList>
            <person name="Ruckert C."/>
            <person name="Albersmeier A."/>
            <person name="Winkler A."/>
            <person name="Kalinowski J."/>
        </authorList>
    </citation>
    <scope>NUCLEOTIDE SEQUENCE [LARGE SCALE GENOMIC DNA]</scope>
    <source>
        <strain evidence="17 18">S-613</strain>
    </source>
</reference>
<dbReference type="SMART" id="SM00529">
    <property type="entry name" value="HTH_DTXR"/>
    <property type="match status" value="1"/>
</dbReference>
<keyword evidence="10" id="KW-0010">Activator</keyword>
<dbReference type="SUPFAM" id="SSF47979">
    <property type="entry name" value="Iron-dependent repressor protein, dimerization domain"/>
    <property type="match status" value="1"/>
</dbReference>
<keyword evidence="6" id="KW-0678">Repressor</keyword>
<keyword evidence="8" id="KW-0805">Transcription regulation</keyword>
<keyword evidence="9" id="KW-0238">DNA-binding</keyword>
<dbReference type="InterPro" id="IPR050536">
    <property type="entry name" value="DtxR_MntR_Metal-Reg"/>
</dbReference>
<evidence type="ECO:0000256" key="1">
    <source>
        <dbReference type="ARBA" id="ARBA00004496"/>
    </source>
</evidence>
<dbReference type="Pfam" id="PF01325">
    <property type="entry name" value="Fe_dep_repress"/>
    <property type="match status" value="1"/>
</dbReference>
<dbReference type="OrthoDB" id="9791355at2"/>
<evidence type="ECO:0000256" key="11">
    <source>
        <dbReference type="ARBA" id="ARBA00023163"/>
    </source>
</evidence>
<evidence type="ECO:0000256" key="7">
    <source>
        <dbReference type="ARBA" id="ARBA00023004"/>
    </source>
</evidence>
<evidence type="ECO:0000256" key="6">
    <source>
        <dbReference type="ARBA" id="ARBA00022491"/>
    </source>
</evidence>
<evidence type="ECO:0000256" key="10">
    <source>
        <dbReference type="ARBA" id="ARBA00023159"/>
    </source>
</evidence>
<dbReference type="SMART" id="SM00899">
    <property type="entry name" value="FeoA"/>
    <property type="match status" value="1"/>
</dbReference>
<protein>
    <recommendedName>
        <fullName evidence="4">Diphtheria toxin repressor</fullName>
    </recommendedName>
    <alternativeName>
        <fullName evidence="14">Iron-dependent diphtheria tox regulatory element</fullName>
    </alternativeName>
    <alternativeName>
        <fullName evidence="13">Manganese transport regulator</fullName>
    </alternativeName>
    <alternativeName>
        <fullName evidence="15">Tox regulatory factor</fullName>
    </alternativeName>
</protein>
<dbReference type="SUPFAM" id="SSF46785">
    <property type="entry name" value="Winged helix' DNA-binding domain"/>
    <property type="match status" value="1"/>
</dbReference>
<evidence type="ECO:0000256" key="13">
    <source>
        <dbReference type="ARBA" id="ARBA00032593"/>
    </source>
</evidence>
<dbReference type="RefSeq" id="WP_075728299.1">
    <property type="nucleotide sequence ID" value="NZ_CP009245.1"/>
</dbReference>
<name>A0A1L7CE55_9CORY</name>
<dbReference type="GO" id="GO:0003677">
    <property type="term" value="F:DNA binding"/>
    <property type="evidence" value="ECO:0007669"/>
    <property type="project" value="UniProtKB-KW"/>
</dbReference>
<keyword evidence="5" id="KW-0963">Cytoplasm</keyword>
<dbReference type="SUPFAM" id="SSF50037">
    <property type="entry name" value="C-terminal domain of transcriptional repressors"/>
    <property type="match status" value="1"/>
</dbReference>
<evidence type="ECO:0000256" key="3">
    <source>
        <dbReference type="ARBA" id="ARBA00011738"/>
    </source>
</evidence>
<evidence type="ECO:0000256" key="5">
    <source>
        <dbReference type="ARBA" id="ARBA00022490"/>
    </source>
</evidence>
<sequence>MDVSSLPEKTQDYLKTVFFIGERSDTPASLSAIANEMGQKPSTTSEAIKRLAERGLVHHERYLGVTLTEQGQRLALAMVRRHRLIEMFLCQTLGYTWDEVHDEAEILEHAITETLLDRIDAHLGHPTRDPHGDPIPTADGTMDQVGADDLTTLTVGDTATIDRILDRDPELLRYLAAHGILPGAPITVTDAPYPGMLVIQTPGYDPAPITERALEAINIQQKP</sequence>
<dbReference type="KEGG" id="caqu:CAQU_02440"/>
<dbReference type="PROSITE" id="PS50944">
    <property type="entry name" value="HTH_DTXR"/>
    <property type="match status" value="1"/>
</dbReference>
<dbReference type="InterPro" id="IPR036421">
    <property type="entry name" value="Fe_dep_repressor_sf"/>
</dbReference>
<feature type="domain" description="HTH dtxR-type" evidence="16">
    <location>
        <begin position="6"/>
        <end position="68"/>
    </location>
</feature>
<evidence type="ECO:0000313" key="18">
    <source>
        <dbReference type="Proteomes" id="UP000185478"/>
    </source>
</evidence>
<dbReference type="Pfam" id="PF04023">
    <property type="entry name" value="FeoA"/>
    <property type="match status" value="1"/>
</dbReference>
<dbReference type="InterPro" id="IPR022689">
    <property type="entry name" value="Iron_dep_repressor"/>
</dbReference>
<keyword evidence="11" id="KW-0804">Transcription</keyword>
<evidence type="ECO:0000256" key="8">
    <source>
        <dbReference type="ARBA" id="ARBA00023015"/>
    </source>
</evidence>
<dbReference type="Gene3D" id="2.30.30.90">
    <property type="match status" value="1"/>
</dbReference>
<keyword evidence="7" id="KW-0408">Iron</keyword>
<dbReference type="InterPro" id="IPR036388">
    <property type="entry name" value="WH-like_DNA-bd_sf"/>
</dbReference>
<gene>
    <name evidence="17" type="ORF">CAQU_02440</name>
</gene>
<organism evidence="17 18">
    <name type="scientific">Corynebacterium aquilae DSM 44791</name>
    <dbReference type="NCBI Taxonomy" id="1431546"/>
    <lineage>
        <taxon>Bacteria</taxon>
        <taxon>Bacillati</taxon>
        <taxon>Actinomycetota</taxon>
        <taxon>Actinomycetes</taxon>
        <taxon>Mycobacteriales</taxon>
        <taxon>Corynebacteriaceae</taxon>
        <taxon>Corynebacterium</taxon>
    </lineage>
</organism>
<comment type="similarity">
    <text evidence="2">Belongs to the DtxR/MntR family.</text>
</comment>
<evidence type="ECO:0000256" key="15">
    <source>
        <dbReference type="ARBA" id="ARBA00033329"/>
    </source>
</evidence>
<dbReference type="GO" id="GO:0046914">
    <property type="term" value="F:transition metal ion binding"/>
    <property type="evidence" value="ECO:0007669"/>
    <property type="project" value="InterPro"/>
</dbReference>
<evidence type="ECO:0000259" key="16">
    <source>
        <dbReference type="PROSITE" id="PS50944"/>
    </source>
</evidence>
<dbReference type="STRING" id="1431546.CAQU_02440"/>
<dbReference type="Gene3D" id="1.10.10.10">
    <property type="entry name" value="Winged helix-like DNA-binding domain superfamily/Winged helix DNA-binding domain"/>
    <property type="match status" value="1"/>
</dbReference>
<dbReference type="InterPro" id="IPR036390">
    <property type="entry name" value="WH_DNA-bd_sf"/>
</dbReference>
<evidence type="ECO:0000256" key="2">
    <source>
        <dbReference type="ARBA" id="ARBA00007871"/>
    </source>
</evidence>
<dbReference type="InterPro" id="IPR008988">
    <property type="entry name" value="Transcriptional_repressor_C"/>
</dbReference>
<evidence type="ECO:0000256" key="14">
    <source>
        <dbReference type="ARBA" id="ARBA00032618"/>
    </source>
</evidence>
<dbReference type="AlphaFoldDB" id="A0A1L7CE55"/>
<dbReference type="InterPro" id="IPR007167">
    <property type="entry name" value="Fe-transptr_FeoA-like"/>
</dbReference>
<accession>A0A1L7CE55</accession>
<dbReference type="GO" id="GO:0045892">
    <property type="term" value="P:negative regulation of DNA-templated transcription"/>
    <property type="evidence" value="ECO:0007669"/>
    <property type="project" value="TreeGrafter"/>
</dbReference>
<dbReference type="InterPro" id="IPR038157">
    <property type="entry name" value="FeoA_core_dom"/>
</dbReference>
<dbReference type="InterPro" id="IPR022687">
    <property type="entry name" value="HTH_DTXR"/>
</dbReference>
<dbReference type="GO" id="GO:0005737">
    <property type="term" value="C:cytoplasm"/>
    <property type="evidence" value="ECO:0007669"/>
    <property type="project" value="UniProtKB-SubCell"/>
</dbReference>
<dbReference type="Proteomes" id="UP000185478">
    <property type="component" value="Chromosome"/>
</dbReference>
<keyword evidence="12" id="KW-0464">Manganese</keyword>
<evidence type="ECO:0000256" key="9">
    <source>
        <dbReference type="ARBA" id="ARBA00023125"/>
    </source>
</evidence>
<proteinExistence type="inferred from homology"/>
<comment type="subcellular location">
    <subcellularLocation>
        <location evidence="1">Cytoplasm</location>
    </subcellularLocation>
</comment>
<evidence type="ECO:0000256" key="12">
    <source>
        <dbReference type="ARBA" id="ARBA00023211"/>
    </source>
</evidence>
<evidence type="ECO:0000256" key="4">
    <source>
        <dbReference type="ARBA" id="ARBA00016140"/>
    </source>
</evidence>
<keyword evidence="18" id="KW-1185">Reference proteome</keyword>
<dbReference type="GO" id="GO:0003700">
    <property type="term" value="F:DNA-binding transcription factor activity"/>
    <property type="evidence" value="ECO:0007669"/>
    <property type="project" value="InterPro"/>
</dbReference>